<evidence type="ECO:0000313" key="1">
    <source>
        <dbReference type="EMBL" id="PPK84763.1"/>
    </source>
</evidence>
<gene>
    <name evidence="1" type="ORF">CLV84_3927</name>
</gene>
<sequence>MDYVDFKEGKAIEWLELNLLQTGRFMSKSKIITISGEEDEDIVDSWISELEERSRFYKDPLYEIENNIIRPLKSYTEVPEYFLCVYYSFYGASDTSNGTKLFEILSAYALKNFIDGNVYVLGFPASKNLNTYLDELAVRCIEERGLLASNDYKDDGVDAIGYKTFDDGRSGNFYVLMQCAAGIHWTKKKAINLGRWTNYIQWFNTNIICSISTVDYVVQKDWVKRVSDYGMVLDRLRIYNFLYKEEVDVSLRTDTLEWCSVKIEE</sequence>
<dbReference type="OrthoDB" id="1490934at2"/>
<name>A0A2S6I1L4_9BACT</name>
<comment type="caution">
    <text evidence="1">The sequence shown here is derived from an EMBL/GenBank/DDBJ whole genome shotgun (WGS) entry which is preliminary data.</text>
</comment>
<accession>A0A2S6I1L4</accession>
<dbReference type="Proteomes" id="UP000237662">
    <property type="component" value="Unassembled WGS sequence"/>
</dbReference>
<reference evidence="1 2" key="1">
    <citation type="submission" date="2018-02" db="EMBL/GenBank/DDBJ databases">
        <title>Genomic Encyclopedia of Archaeal and Bacterial Type Strains, Phase II (KMG-II): from individual species to whole genera.</title>
        <authorList>
            <person name="Goeker M."/>
        </authorList>
    </citation>
    <scope>NUCLEOTIDE SEQUENCE [LARGE SCALE GENOMIC DNA]</scope>
    <source>
        <strain evidence="1 2">DSM 29526</strain>
    </source>
</reference>
<dbReference type="RefSeq" id="WP_104421481.1">
    <property type="nucleotide sequence ID" value="NZ_PTJC01000007.1"/>
</dbReference>
<organism evidence="1 2">
    <name type="scientific">Neolewinella xylanilytica</name>
    <dbReference type="NCBI Taxonomy" id="1514080"/>
    <lineage>
        <taxon>Bacteria</taxon>
        <taxon>Pseudomonadati</taxon>
        <taxon>Bacteroidota</taxon>
        <taxon>Saprospiria</taxon>
        <taxon>Saprospirales</taxon>
        <taxon>Lewinellaceae</taxon>
        <taxon>Neolewinella</taxon>
    </lineage>
</organism>
<dbReference type="AlphaFoldDB" id="A0A2S6I1L4"/>
<dbReference type="EMBL" id="PTJC01000007">
    <property type="protein sequence ID" value="PPK84763.1"/>
    <property type="molecule type" value="Genomic_DNA"/>
</dbReference>
<proteinExistence type="predicted"/>
<keyword evidence="2" id="KW-1185">Reference proteome</keyword>
<protein>
    <submittedName>
        <fullName evidence="1">Uncharacterized protein</fullName>
    </submittedName>
</protein>
<evidence type="ECO:0000313" key="2">
    <source>
        <dbReference type="Proteomes" id="UP000237662"/>
    </source>
</evidence>